<feature type="compositionally biased region" description="Polar residues" evidence="1">
    <location>
        <begin position="256"/>
        <end position="270"/>
    </location>
</feature>
<feature type="compositionally biased region" description="Polar residues" evidence="1">
    <location>
        <begin position="2273"/>
        <end position="2287"/>
    </location>
</feature>
<feature type="region of interest" description="Disordered" evidence="1">
    <location>
        <begin position="166"/>
        <end position="185"/>
    </location>
</feature>
<feature type="region of interest" description="Disordered" evidence="1">
    <location>
        <begin position="665"/>
        <end position="692"/>
    </location>
</feature>
<feature type="compositionally biased region" description="Acidic residues" evidence="1">
    <location>
        <begin position="2208"/>
        <end position="2222"/>
    </location>
</feature>
<feature type="compositionally biased region" description="Basic and acidic residues" evidence="1">
    <location>
        <begin position="1832"/>
        <end position="1841"/>
    </location>
</feature>
<feature type="region of interest" description="Disordered" evidence="1">
    <location>
        <begin position="1"/>
        <end position="30"/>
    </location>
</feature>
<dbReference type="GO" id="GO:0005634">
    <property type="term" value="C:nucleus"/>
    <property type="evidence" value="ECO:0007669"/>
    <property type="project" value="TreeGrafter"/>
</dbReference>
<feature type="compositionally biased region" description="Pro residues" evidence="1">
    <location>
        <begin position="2079"/>
        <end position="2088"/>
    </location>
</feature>
<dbReference type="Gene3D" id="1.20.1280.50">
    <property type="match status" value="1"/>
</dbReference>
<dbReference type="InterPro" id="IPR001810">
    <property type="entry name" value="F-box_dom"/>
</dbReference>
<feature type="compositionally biased region" description="Basic residues" evidence="1">
    <location>
        <begin position="1"/>
        <end position="11"/>
    </location>
</feature>
<feature type="compositionally biased region" description="Low complexity" evidence="1">
    <location>
        <begin position="1583"/>
        <end position="1625"/>
    </location>
</feature>
<feature type="region of interest" description="Disordered" evidence="1">
    <location>
        <begin position="1805"/>
        <end position="1841"/>
    </location>
</feature>
<feature type="compositionally biased region" description="Polar residues" evidence="1">
    <location>
        <begin position="676"/>
        <end position="692"/>
    </location>
</feature>
<dbReference type="SUPFAM" id="SSF52047">
    <property type="entry name" value="RNI-like"/>
    <property type="match status" value="1"/>
</dbReference>
<dbReference type="CDD" id="cd09917">
    <property type="entry name" value="F-box_SF"/>
    <property type="match status" value="1"/>
</dbReference>
<dbReference type="InterPro" id="IPR042354">
    <property type="entry name" value="FBX38"/>
</dbReference>
<reference evidence="4" key="2">
    <citation type="submission" date="2023-11" db="UniProtKB">
        <authorList>
            <consortium name="WormBaseParasite"/>
        </authorList>
    </citation>
    <scope>IDENTIFICATION</scope>
</reference>
<organism evidence="3 4">
    <name type="scientific">Trichobilharzia regenti</name>
    <name type="common">Nasal bird schistosome</name>
    <dbReference type="NCBI Taxonomy" id="157069"/>
    <lineage>
        <taxon>Eukaryota</taxon>
        <taxon>Metazoa</taxon>
        <taxon>Spiralia</taxon>
        <taxon>Lophotrochozoa</taxon>
        <taxon>Platyhelminthes</taxon>
        <taxon>Trematoda</taxon>
        <taxon>Digenea</taxon>
        <taxon>Strigeidida</taxon>
        <taxon>Schistosomatoidea</taxon>
        <taxon>Schistosomatidae</taxon>
        <taxon>Trichobilharzia</taxon>
    </lineage>
</organism>
<evidence type="ECO:0000256" key="1">
    <source>
        <dbReference type="SAM" id="MobiDB-lite"/>
    </source>
</evidence>
<feature type="compositionally biased region" description="Pro residues" evidence="1">
    <location>
        <begin position="2046"/>
        <end position="2056"/>
    </location>
</feature>
<feature type="region of interest" description="Disordered" evidence="1">
    <location>
        <begin position="2143"/>
        <end position="2163"/>
    </location>
</feature>
<feature type="domain" description="F-box" evidence="2">
    <location>
        <begin position="495"/>
        <end position="542"/>
    </location>
</feature>
<feature type="region of interest" description="Disordered" evidence="1">
    <location>
        <begin position="246"/>
        <end position="270"/>
    </location>
</feature>
<feature type="compositionally biased region" description="Polar residues" evidence="1">
    <location>
        <begin position="2231"/>
        <end position="2249"/>
    </location>
</feature>
<proteinExistence type="predicted"/>
<dbReference type="PANTHER" id="PTHR14753:SF3">
    <property type="entry name" value="F-BOX ONLY PROTEIN 38"/>
    <property type="match status" value="1"/>
</dbReference>
<feature type="compositionally biased region" description="Low complexity" evidence="1">
    <location>
        <begin position="1808"/>
        <end position="1829"/>
    </location>
</feature>
<feature type="compositionally biased region" description="Low complexity" evidence="1">
    <location>
        <begin position="2250"/>
        <end position="2272"/>
    </location>
</feature>
<dbReference type="PANTHER" id="PTHR14753">
    <property type="entry name" value="F-BOX ONLY PROTEIN 38"/>
    <property type="match status" value="1"/>
</dbReference>
<dbReference type="Pfam" id="PF12937">
    <property type="entry name" value="F-box-like"/>
    <property type="match status" value="1"/>
</dbReference>
<keyword evidence="3" id="KW-1185">Reference proteome</keyword>
<feature type="region of interest" description="Disordered" evidence="1">
    <location>
        <begin position="1540"/>
        <end position="1626"/>
    </location>
</feature>
<dbReference type="GO" id="GO:0031146">
    <property type="term" value="P:SCF-dependent proteasomal ubiquitin-dependent protein catabolic process"/>
    <property type="evidence" value="ECO:0007669"/>
    <property type="project" value="InterPro"/>
</dbReference>
<dbReference type="PROSITE" id="PS50181">
    <property type="entry name" value="FBOX"/>
    <property type="match status" value="1"/>
</dbReference>
<dbReference type="GO" id="GO:0005737">
    <property type="term" value="C:cytoplasm"/>
    <property type="evidence" value="ECO:0007669"/>
    <property type="project" value="TreeGrafter"/>
</dbReference>
<feature type="compositionally biased region" description="Low complexity" evidence="1">
    <location>
        <begin position="1290"/>
        <end position="1302"/>
    </location>
</feature>
<accession>A0AA85JZ42</accession>
<sequence>MSSRPRQRRTRFTSGSTVDEASCRPKKVHMSPVHQCKSQCNEQHTSLPSSPNSPYLDSANMLFHNSDIGLSNYVNQKDIPVDRPDAAEDENSFASSMFSEKLVQPELNLAIEPTSTTDHESLNHENSSVGNRLLNSHSSTMRDSDSHVNMDGILMQSERMVLTPSAVATDEAGSSEGEYENEGHDSNIRQANSSIHHSACRNRTGKSSLVGTSCSQPLELVESESQESTYSNSTKASVLDSISPKLTECSSERPGNLSTRSSNTNKPNEFLESSTSNCFVALVKCSSPLEILSNQTLPGTADCRQSASCFRKSSALTNANNYRVCSSNDKMVLTTCHSCCSHRCTNRNYDENEVKPVPCSSADQLSQHDFHPAIKLADFSRESQHNGVVIKSESPSVFSAAGNSSNNFLSNQHQLVKKCEVFSENVPSFSPASSEMSTTCDKNCGNRHNSVCDSPVPHCVNNIQSPESESHNYPLRSRLRQTFLRQQWEALQTAPKSLGQLPTEVMFRIIHYLSIQDVFRLQRVNRRFKAIMEQYLLLVKRINFSNGLPFAFLPESITDMTLKRILSRTPEVTHILGFYPRKIVGSYPSDGQYSSISSGYNSLTYVGVIAAFRLCPKLRSVELMDVELMSELVRHHPRIKFHGMFRNRPDSWDCEYAVPLPPEPNNEAIEEISDQDPPTNVTTQRDTDSNSKPQYGSFLSTLFCSATSISAIKSSYGRRKASTRLKSKGHTGCECAVPSFNLATAAFSLSPPCKNGNHHSLTKMAIHSAHKISLRHANFANWFEPVGELPLGQGSPSTAPHFLPSRLFTAFNGGPILPVAQENASNNPMPSVALDCYSNAIESLRNMAVSHFMQPGLPPIEGELIAVAPFGYSRCSLHALGSNRNSVRNALGPVLAFAFGAIFVPPQPASPLVLPPNSAQHCRLIDVRQYNGFLLGAGVLRGAQGRHLAFERILNFPQNVNPIIVGRQIQLQDLALRRNQQRQPLRHRRQRTNTNLNASGPWLVSPLPSQMQWIVLPHVITNLTKLDLVSVSISGIPRLDNIKYLHLKWVIFSSADPFFSFLAPKLQSFVMNNCSTPTRVVRFLRIFSALSRAPQLTRLELVGVRFIEGLIGRIIEDTISNGRGFRNLQRLVLSSNRDASEVDIGLLLLAGQQSLNQVALQMMHTKNSLFESLYHAGAEFPRLESLTLGYLDPYQSRITVSELTSLGIGESADHVLPICAITDWGLALAFFISPRLINITIRNAPYLKDIARWFSASFCGEEPLHHIEPTVQPSSSANNNNVDPLVQQTATNSTTEQQSTQSCGMDSPSKTHSLPLRSLNLENCPGISVETLERAINTGHPFPCLETIVLRNMFVAQYGERKDFLQTSSVGTTTTTTTVNESIDWRKLSHLLALSDLLAARQFGYSPLSPEGIGLGSSIRDVIHINPPRNFMPDSLRTKPNDLFCSLRAHTYLNSLLELDGSCGWSMLSSSQEPMNRVAKTLFSDTVHIPVSNNTEASPEMMEDNSSPPDFISQSTQTCICGMLEWDVMLRMFQSRLTVDTKAPRRSSCNSKASSSSSSESVTSTPDTSSPSSCSGRNSLLRSAATAAAGASSSSQNNTESQTTASTSDGGTPTVTSTTTNNNNGMMPQLIQLGGIYAFHPYPPSIQHKMLCKVITASEWTQLIFKMSPLFGLPSGQIVHPVTGSNECSGCASDPLLYSQGIINYQISAPCKEPSQRKLPSKWLARDACIDTSELRCFSLPKPQILTIHAVHSCLTSLHFEKVGISHLILSEAPHLKNITLENCTELRAILFNNEKFSTSHLATYPPTSKSSSSSSCSSSSSSSTTMTTDDAAPKESTVKRDDPLPALRRIRIINCPKFAIYNFLYSVAKLYPVHNENLSITYRPFGQYNSGVERALWDYCQHAHIFISHDNKINESERAMEECHSTFDQLFRDVMTFSDMAIRRDLFPVYPKPTEVLKNAVQRRRRYGDDWDFVTDIPWVHEVCCSLLGYSGESRRSPKSDQLYELLSEYQAIASLSVCKFQRHGIHLHVQCRNVHSSLSLSTVTPPPPPSPTTPTPTSSVNEEEAGNSQDDNACPLHPHPPPPPPPPRDKDLSHFTPHKRKSYINWPYTNKMLLVTHPSNDPNTMKYVLKEKLPTTHNAFIASTSRTKDNSGSDDDNNKSHKLPWQRLLLSQEERVSGVVKPPAYYIPVALIPSRFKRKANLPPIPDDDDVVVDDNADDDSVCRRPVKQNCQESIYSTRNHNDQSLASLSSSSSSSTPTTSTIITTSLPSGNQHLSTVPSTSASIQYDHHHHHRSGGGVVVVPRKRSLPPSSSLWLYSKSCKKSKQ</sequence>
<dbReference type="SUPFAM" id="SSF81383">
    <property type="entry name" value="F-box domain"/>
    <property type="match status" value="1"/>
</dbReference>
<feature type="region of interest" description="Disordered" evidence="1">
    <location>
        <begin position="1290"/>
        <end position="1316"/>
    </location>
</feature>
<evidence type="ECO:0000313" key="4">
    <source>
        <dbReference type="WBParaSite" id="TREG1_60000.1"/>
    </source>
</evidence>
<evidence type="ECO:0000313" key="3">
    <source>
        <dbReference type="Proteomes" id="UP000050795"/>
    </source>
</evidence>
<dbReference type="WBParaSite" id="TREG1_60000.1">
    <property type="protein sequence ID" value="TREG1_60000.1"/>
    <property type="gene ID" value="TREG1_60000"/>
</dbReference>
<feature type="region of interest" description="Disordered" evidence="1">
    <location>
        <begin position="2040"/>
        <end position="2097"/>
    </location>
</feature>
<name>A0AA85JZ42_TRIRE</name>
<feature type="compositionally biased region" description="Basic and acidic residues" evidence="1">
    <location>
        <begin position="2148"/>
        <end position="2161"/>
    </location>
</feature>
<dbReference type="SMART" id="SM00256">
    <property type="entry name" value="FBOX"/>
    <property type="match status" value="1"/>
</dbReference>
<protein>
    <recommendedName>
        <fullName evidence="2">F-box domain-containing protein</fullName>
    </recommendedName>
</protein>
<feature type="region of interest" description="Disordered" evidence="1">
    <location>
        <begin position="2205"/>
        <end position="2316"/>
    </location>
</feature>
<reference evidence="3" key="1">
    <citation type="submission" date="2022-06" db="EMBL/GenBank/DDBJ databases">
        <authorList>
            <person name="Berger JAMES D."/>
            <person name="Berger JAMES D."/>
        </authorList>
    </citation>
    <scope>NUCLEOTIDE SEQUENCE [LARGE SCALE GENOMIC DNA]</scope>
</reference>
<dbReference type="Proteomes" id="UP000050795">
    <property type="component" value="Unassembled WGS sequence"/>
</dbReference>
<dbReference type="GO" id="GO:0070936">
    <property type="term" value="P:protein K48-linked ubiquitination"/>
    <property type="evidence" value="ECO:0007669"/>
    <property type="project" value="TreeGrafter"/>
</dbReference>
<feature type="compositionally biased region" description="Low complexity" evidence="1">
    <location>
        <begin position="1547"/>
        <end position="1575"/>
    </location>
</feature>
<evidence type="ECO:0000259" key="2">
    <source>
        <dbReference type="PROSITE" id="PS50181"/>
    </source>
</evidence>
<dbReference type="InterPro" id="IPR036047">
    <property type="entry name" value="F-box-like_dom_sf"/>
</dbReference>